<protein>
    <submittedName>
        <fullName evidence="2">Reverse transcriptase domain-containing protein</fullName>
    </submittedName>
</protein>
<dbReference type="Proteomes" id="UP000025227">
    <property type="component" value="Unplaced"/>
</dbReference>
<accession>A0A7I4Y9U5</accession>
<keyword evidence="1" id="KW-1185">Reference proteome</keyword>
<name>A0A7I4Y9U5_HAECO</name>
<dbReference type="PANTHER" id="PTHR47027">
    <property type="entry name" value="REVERSE TRANSCRIPTASE DOMAIN-CONTAINING PROTEIN"/>
    <property type="match status" value="1"/>
</dbReference>
<dbReference type="PANTHER" id="PTHR47027:SF20">
    <property type="entry name" value="REVERSE TRANSCRIPTASE-LIKE PROTEIN WITH RNA-DIRECTED DNA POLYMERASE DOMAIN"/>
    <property type="match status" value="1"/>
</dbReference>
<proteinExistence type="predicted"/>
<organism evidence="1 2">
    <name type="scientific">Haemonchus contortus</name>
    <name type="common">Barber pole worm</name>
    <dbReference type="NCBI Taxonomy" id="6289"/>
    <lineage>
        <taxon>Eukaryota</taxon>
        <taxon>Metazoa</taxon>
        <taxon>Ecdysozoa</taxon>
        <taxon>Nematoda</taxon>
        <taxon>Chromadorea</taxon>
        <taxon>Rhabditida</taxon>
        <taxon>Rhabditina</taxon>
        <taxon>Rhabditomorpha</taxon>
        <taxon>Strongyloidea</taxon>
        <taxon>Trichostrongylidae</taxon>
        <taxon>Haemonchus</taxon>
    </lineage>
</organism>
<dbReference type="WBParaSite" id="HCON_00065110-00001">
    <property type="protein sequence ID" value="HCON_00065110-00001"/>
    <property type="gene ID" value="HCON_00065110"/>
</dbReference>
<reference evidence="2" key="1">
    <citation type="submission" date="2020-12" db="UniProtKB">
        <authorList>
            <consortium name="WormBaseParasite"/>
        </authorList>
    </citation>
    <scope>IDENTIFICATION</scope>
    <source>
        <strain evidence="2">MHco3</strain>
    </source>
</reference>
<evidence type="ECO:0000313" key="2">
    <source>
        <dbReference type="WBParaSite" id="HCON_00065110-00001"/>
    </source>
</evidence>
<evidence type="ECO:0000313" key="1">
    <source>
        <dbReference type="Proteomes" id="UP000025227"/>
    </source>
</evidence>
<dbReference type="OrthoDB" id="410104at2759"/>
<sequence>MKDSHASEQAGLREVFSTIDHIHTLTRLIEISQEYKMPLWLKFFDLMKAFDIVETKAVIEALGYQGVPNQYIRRLRELRDNITTRISPFYKEAIINEKRGVREGDTISPKLSVPLSRISCVVRPLSTSLPLGRRHRAYNTNIEQAERMLAEFDSACGKIGLRLNSTKTMSIEKGLVSYAPFMLNITNIPQRFSYVHLGREVNMMNNLALELCRRKRAAWGAFKISKD</sequence>
<dbReference type="AlphaFoldDB" id="A0A7I4Y9U5"/>